<dbReference type="Pfam" id="PF05228">
    <property type="entry name" value="CHASE4"/>
    <property type="match status" value="1"/>
</dbReference>
<dbReference type="PANTHER" id="PTHR44757">
    <property type="entry name" value="DIGUANYLATE CYCLASE DGCP"/>
    <property type="match status" value="1"/>
</dbReference>
<dbReference type="PROSITE" id="PS50887">
    <property type="entry name" value="GGDEF"/>
    <property type="match status" value="1"/>
</dbReference>
<keyword evidence="1" id="KW-1133">Transmembrane helix</keyword>
<dbReference type="RefSeq" id="WP_208981169.1">
    <property type="nucleotide sequence ID" value="NZ_CXWD01000004.1"/>
</dbReference>
<dbReference type="GO" id="GO:0071111">
    <property type="term" value="F:cyclic-guanylate-specific phosphodiesterase activity"/>
    <property type="evidence" value="ECO:0007669"/>
    <property type="project" value="UniProtKB-EC"/>
</dbReference>
<feature type="transmembrane region" description="Helical" evidence="1">
    <location>
        <begin position="20"/>
        <end position="46"/>
    </location>
</feature>
<dbReference type="Pfam" id="PF00990">
    <property type="entry name" value="GGDEF"/>
    <property type="match status" value="1"/>
</dbReference>
<dbReference type="InterPro" id="IPR007892">
    <property type="entry name" value="CHASE4"/>
</dbReference>
<dbReference type="PANTHER" id="PTHR44757:SF2">
    <property type="entry name" value="BIOFILM ARCHITECTURE MAINTENANCE PROTEIN MBAA"/>
    <property type="match status" value="1"/>
</dbReference>
<accession>A0A0M6ZUF2</accession>
<dbReference type="EC" id="3.1.4.52" evidence="3"/>
<dbReference type="CDD" id="cd01949">
    <property type="entry name" value="GGDEF"/>
    <property type="match status" value="1"/>
</dbReference>
<keyword evidence="1" id="KW-0812">Transmembrane</keyword>
<keyword evidence="1" id="KW-0472">Membrane</keyword>
<dbReference type="SMART" id="SM00267">
    <property type="entry name" value="GGDEF"/>
    <property type="match status" value="1"/>
</dbReference>
<dbReference type="InterPro" id="IPR043128">
    <property type="entry name" value="Rev_trsase/Diguanyl_cyclase"/>
</dbReference>
<dbReference type="Gene3D" id="3.30.70.270">
    <property type="match status" value="1"/>
</dbReference>
<name>A0A0M6ZUF2_9HYPH</name>
<reference evidence="4" key="1">
    <citation type="submission" date="2015-07" db="EMBL/GenBank/DDBJ databases">
        <authorList>
            <person name="Rodrigo-Torres Lidia"/>
            <person name="Arahal R.David."/>
        </authorList>
    </citation>
    <scope>NUCLEOTIDE SEQUENCE [LARGE SCALE GENOMIC DNA]</scope>
    <source>
        <strain evidence="4">CECT 5112</strain>
    </source>
</reference>
<dbReference type="Proteomes" id="UP000053235">
    <property type="component" value="Unassembled WGS sequence"/>
</dbReference>
<evidence type="ECO:0000256" key="1">
    <source>
        <dbReference type="SAM" id="Phobius"/>
    </source>
</evidence>
<keyword evidence="3" id="KW-0378">Hydrolase</keyword>
<dbReference type="NCBIfam" id="TIGR00254">
    <property type="entry name" value="GGDEF"/>
    <property type="match status" value="1"/>
</dbReference>
<organism evidence="3 4">
    <name type="scientific">Roseibium alexandrii</name>
    <dbReference type="NCBI Taxonomy" id="388408"/>
    <lineage>
        <taxon>Bacteria</taxon>
        <taxon>Pseudomonadati</taxon>
        <taxon>Pseudomonadota</taxon>
        <taxon>Alphaproteobacteria</taxon>
        <taxon>Hyphomicrobiales</taxon>
        <taxon>Stappiaceae</taxon>
        <taxon>Roseibium</taxon>
    </lineage>
</organism>
<feature type="domain" description="GGDEF" evidence="2">
    <location>
        <begin position="352"/>
        <end position="486"/>
    </location>
</feature>
<dbReference type="InterPro" id="IPR029787">
    <property type="entry name" value="Nucleotide_cyclase"/>
</dbReference>
<keyword evidence="4" id="KW-1185">Reference proteome</keyword>
<evidence type="ECO:0000313" key="4">
    <source>
        <dbReference type="Proteomes" id="UP000053235"/>
    </source>
</evidence>
<gene>
    <name evidence="3" type="primary">gmr_5</name>
    <name evidence="3" type="ORF">LAX5112_00961</name>
</gene>
<proteinExistence type="predicted"/>
<sequence>MAEFRRRYSDRSDSKSRIRISRLAFLLAALLIAVTSVSLVFVGFVASHASTQQAIANEERLFRNALQERLRDIVREQRTVTVSDETVRKLVRTFDPVYARQHFHALWSRYRHNKVILISGNNQVLAESFQDYTHITKRPSSETPALAPVIRKTQALFAANRVRVPGGFGHRSLQGLDTDQYALMGVIRLDGKPALFSAMPIMPDEYTATLPDGGPTLMISVKYIDDTLLERLNSQLNFARLRFEPKAFEPEDGPSHLVTSEEGVDVGSFRWESQTVIDSIWPTVIPVIAMLSLTLGALAFGIAWRIGQLTRSLQKSEEQNRYLALHDNLSGLANRLQFNRVLETSTADLPNKRFAVLHCDLDKFKAVNDTYGHAAGDTVIKIMAKRLNEVVGKPGLVCRIGGDEFMVIYRGGTSRKDLDTLCRALINKALLPIQIEGGNTAHVGLSIGVAVAPADGTEPEDLVARSDAALYRAKDRGRGVHAFYEDLLKDTFIQEDDASANTGLSSLSA</sequence>
<evidence type="ECO:0000259" key="2">
    <source>
        <dbReference type="PROSITE" id="PS50887"/>
    </source>
</evidence>
<dbReference type="EMBL" id="CXWD01000004">
    <property type="protein sequence ID" value="CTQ66419.1"/>
    <property type="molecule type" value="Genomic_DNA"/>
</dbReference>
<dbReference type="SUPFAM" id="SSF55073">
    <property type="entry name" value="Nucleotide cyclase"/>
    <property type="match status" value="1"/>
</dbReference>
<dbReference type="AlphaFoldDB" id="A0A0M6ZUF2"/>
<evidence type="ECO:0000313" key="3">
    <source>
        <dbReference type="EMBL" id="CTQ66419.1"/>
    </source>
</evidence>
<dbReference type="InterPro" id="IPR000160">
    <property type="entry name" value="GGDEF_dom"/>
</dbReference>
<dbReference type="STRING" id="388408.LAX5112_00961"/>
<dbReference type="InterPro" id="IPR052155">
    <property type="entry name" value="Biofilm_reg_signaling"/>
</dbReference>
<protein>
    <submittedName>
        <fullName evidence="3">Cyclic di-GMP phosphodiesterase Gmr</fullName>
        <ecNumber evidence="3">3.1.4.52</ecNumber>
    </submittedName>
</protein>